<evidence type="ECO:0000256" key="5">
    <source>
        <dbReference type="SAM" id="SignalP"/>
    </source>
</evidence>
<feature type="chain" id="PRO_5035179832" evidence="5">
    <location>
        <begin position="28"/>
        <end position="468"/>
    </location>
</feature>
<evidence type="ECO:0000256" key="1">
    <source>
        <dbReference type="ARBA" id="ARBA00004196"/>
    </source>
</evidence>
<protein>
    <submittedName>
        <fullName evidence="6">Carbohydrate ABC transporter, N-acetylglucosamine/diacetylchitobiose-binding protein</fullName>
    </submittedName>
</protein>
<dbReference type="Gene3D" id="3.40.190.10">
    <property type="entry name" value="Periplasmic binding protein-like II"/>
    <property type="match status" value="2"/>
</dbReference>
<gene>
    <name evidence="6" type="ORF">Cch02nite_29040</name>
</gene>
<organism evidence="6 7">
    <name type="scientific">Catellatospora chokoriensis</name>
    <dbReference type="NCBI Taxonomy" id="310353"/>
    <lineage>
        <taxon>Bacteria</taxon>
        <taxon>Bacillati</taxon>
        <taxon>Actinomycetota</taxon>
        <taxon>Actinomycetes</taxon>
        <taxon>Micromonosporales</taxon>
        <taxon>Micromonosporaceae</taxon>
        <taxon>Catellatospora</taxon>
    </lineage>
</organism>
<dbReference type="RefSeq" id="WP_244958783.1">
    <property type="nucleotide sequence ID" value="NZ_JAAOTI010000006.1"/>
</dbReference>
<comment type="caution">
    <text evidence="6">The sequence shown here is derived from an EMBL/GenBank/DDBJ whole genome shotgun (WGS) entry which is preliminary data.</text>
</comment>
<evidence type="ECO:0000313" key="7">
    <source>
        <dbReference type="Proteomes" id="UP000619293"/>
    </source>
</evidence>
<feature type="signal peptide" evidence="5">
    <location>
        <begin position="1"/>
        <end position="27"/>
    </location>
</feature>
<dbReference type="GO" id="GO:0030313">
    <property type="term" value="C:cell envelope"/>
    <property type="evidence" value="ECO:0007669"/>
    <property type="project" value="UniProtKB-SubCell"/>
</dbReference>
<keyword evidence="7" id="KW-1185">Reference proteome</keyword>
<evidence type="ECO:0000313" key="6">
    <source>
        <dbReference type="EMBL" id="GIF89460.1"/>
    </source>
</evidence>
<accession>A0A8J3K2D8</accession>
<dbReference type="PANTHER" id="PTHR43649:SF31">
    <property type="entry name" value="SN-GLYCEROL-3-PHOSPHATE-BINDING PERIPLASMIC PROTEIN UGPB"/>
    <property type="match status" value="1"/>
</dbReference>
<reference evidence="6 7" key="1">
    <citation type="submission" date="2021-01" db="EMBL/GenBank/DDBJ databases">
        <title>Whole genome shotgun sequence of Catellatospora chokoriensis NBRC 107358.</title>
        <authorList>
            <person name="Komaki H."/>
            <person name="Tamura T."/>
        </authorList>
    </citation>
    <scope>NUCLEOTIDE SEQUENCE [LARGE SCALE GENOMIC DNA]</scope>
    <source>
        <strain evidence="6 7">NBRC 107358</strain>
    </source>
</reference>
<dbReference type="PROSITE" id="PS51257">
    <property type="entry name" value="PROKAR_LIPOPROTEIN"/>
    <property type="match status" value="1"/>
</dbReference>
<evidence type="ECO:0000256" key="4">
    <source>
        <dbReference type="ARBA" id="ARBA00022729"/>
    </source>
</evidence>
<dbReference type="InterPro" id="IPR006311">
    <property type="entry name" value="TAT_signal"/>
</dbReference>
<keyword evidence="3" id="KW-0813">Transport</keyword>
<dbReference type="InterPro" id="IPR022386">
    <property type="entry name" value="Chitin_NgcE"/>
</dbReference>
<dbReference type="AlphaFoldDB" id="A0A8J3K2D8"/>
<keyword evidence="4 5" id="KW-0732">Signal</keyword>
<comment type="similarity">
    <text evidence="2">Belongs to the bacterial solute-binding protein 1 family.</text>
</comment>
<dbReference type="EMBL" id="BONG01000015">
    <property type="protein sequence ID" value="GIF89460.1"/>
    <property type="molecule type" value="Genomic_DNA"/>
</dbReference>
<proteinExistence type="inferred from homology"/>
<sequence>MKGDTMNLTRRSALAGAAAVAASTGLAACATAGGGDDDKVKQGDTSAENPLGVSAEAALEVVIFKGGYGDQYAIDAGTSLKQKFPKVAVDHKGIQGVGEVLQPRFVADSPPDVVDNSGAGRLDLATLVSAGKLTDLSSLLDAPSLDDPSKKFRDTLMPGVVEDGTFDGKPLVLNYSSVLWGVWYSKSLFAKHGWTFPKTWDEMLTLNDEIKKAGLAPWTWQGKYPEYLNDPLVSLAAKAGGFDLVKSIDNLQPGAWQSPAMLAAAEAIHQLAVRGHILPGSEGLSHTEAQNAWCKGQVAFIPCGSWLEGEQQAVTPAGFDMVMGTVPALTGSDKLPNGAVMAASSESFIVPAKAKNVPGGLEFLRHLFSQKVARGFAESAKALPVVAGATEGLTLTSGLGSVAEAVKAAGPNVFSYKFRTWYAPLSKALDDATGELATKRINPQQWAERVQKAADAVAKDSSIVKHQR</sequence>
<dbReference type="InterPro" id="IPR050490">
    <property type="entry name" value="Bact_solute-bd_prot1"/>
</dbReference>
<dbReference type="PANTHER" id="PTHR43649">
    <property type="entry name" value="ARABINOSE-BINDING PROTEIN-RELATED"/>
    <property type="match status" value="1"/>
</dbReference>
<evidence type="ECO:0000256" key="2">
    <source>
        <dbReference type="ARBA" id="ARBA00008520"/>
    </source>
</evidence>
<dbReference type="PROSITE" id="PS51318">
    <property type="entry name" value="TAT"/>
    <property type="match status" value="1"/>
</dbReference>
<comment type="subcellular location">
    <subcellularLocation>
        <location evidence="1">Cell envelope</location>
    </subcellularLocation>
</comment>
<dbReference type="Pfam" id="PF01547">
    <property type="entry name" value="SBP_bac_1"/>
    <property type="match status" value="1"/>
</dbReference>
<dbReference type="Proteomes" id="UP000619293">
    <property type="component" value="Unassembled WGS sequence"/>
</dbReference>
<evidence type="ECO:0000256" key="3">
    <source>
        <dbReference type="ARBA" id="ARBA00022448"/>
    </source>
</evidence>
<dbReference type="InterPro" id="IPR006059">
    <property type="entry name" value="SBP"/>
</dbReference>
<name>A0A8J3K2D8_9ACTN</name>
<dbReference type="NCBIfam" id="TIGR03851">
    <property type="entry name" value="chitin_NgcE"/>
    <property type="match status" value="1"/>
</dbReference>
<dbReference type="SUPFAM" id="SSF53850">
    <property type="entry name" value="Periplasmic binding protein-like II"/>
    <property type="match status" value="1"/>
</dbReference>